<evidence type="ECO:0000256" key="4">
    <source>
        <dbReference type="ARBA" id="ARBA00022833"/>
    </source>
</evidence>
<protein>
    <recommendedName>
        <fullName evidence="7">HAT C-terminal dimerisation domain-containing protein</fullName>
    </recommendedName>
</protein>
<dbReference type="PANTHER" id="PTHR46481:SF10">
    <property type="entry name" value="ZINC FINGER BED DOMAIN-CONTAINING PROTEIN 39"/>
    <property type="match status" value="1"/>
</dbReference>
<feature type="compositionally biased region" description="Low complexity" evidence="6">
    <location>
        <begin position="143"/>
        <end position="156"/>
    </location>
</feature>
<dbReference type="GO" id="GO:0005634">
    <property type="term" value="C:nucleus"/>
    <property type="evidence" value="ECO:0007669"/>
    <property type="project" value="UniProtKB-SubCell"/>
</dbReference>
<comment type="subcellular location">
    <subcellularLocation>
        <location evidence="1">Nucleus</location>
    </subcellularLocation>
</comment>
<evidence type="ECO:0000256" key="6">
    <source>
        <dbReference type="SAM" id="MobiDB-lite"/>
    </source>
</evidence>
<dbReference type="InterPro" id="IPR052035">
    <property type="entry name" value="ZnF_BED_domain_contain"/>
</dbReference>
<name>A0AAU9TM52_EUPED</name>
<dbReference type="AlphaFoldDB" id="A0AAU9TM52"/>
<evidence type="ECO:0000256" key="3">
    <source>
        <dbReference type="ARBA" id="ARBA00022771"/>
    </source>
</evidence>
<keyword evidence="2" id="KW-0479">Metal-binding</keyword>
<organism evidence="8 9">
    <name type="scientific">Euphydryas editha</name>
    <name type="common">Edith's checkerspot</name>
    <dbReference type="NCBI Taxonomy" id="104508"/>
    <lineage>
        <taxon>Eukaryota</taxon>
        <taxon>Metazoa</taxon>
        <taxon>Ecdysozoa</taxon>
        <taxon>Arthropoda</taxon>
        <taxon>Hexapoda</taxon>
        <taxon>Insecta</taxon>
        <taxon>Pterygota</taxon>
        <taxon>Neoptera</taxon>
        <taxon>Endopterygota</taxon>
        <taxon>Lepidoptera</taxon>
        <taxon>Glossata</taxon>
        <taxon>Ditrysia</taxon>
        <taxon>Papilionoidea</taxon>
        <taxon>Nymphalidae</taxon>
        <taxon>Nymphalinae</taxon>
        <taxon>Euphydryas</taxon>
    </lineage>
</organism>
<dbReference type="GO" id="GO:0008270">
    <property type="term" value="F:zinc ion binding"/>
    <property type="evidence" value="ECO:0007669"/>
    <property type="project" value="UniProtKB-KW"/>
</dbReference>
<reference evidence="8" key="1">
    <citation type="submission" date="2022-03" db="EMBL/GenBank/DDBJ databases">
        <authorList>
            <person name="Tunstrom K."/>
        </authorList>
    </citation>
    <scope>NUCLEOTIDE SEQUENCE</scope>
</reference>
<keyword evidence="4" id="KW-0862">Zinc</keyword>
<dbReference type="InterPro" id="IPR008906">
    <property type="entry name" value="HATC_C_dom"/>
</dbReference>
<feature type="compositionally biased region" description="Basic and acidic residues" evidence="6">
    <location>
        <begin position="127"/>
        <end position="140"/>
    </location>
</feature>
<feature type="compositionally biased region" description="Polar residues" evidence="6">
    <location>
        <begin position="383"/>
        <end position="401"/>
    </location>
</feature>
<proteinExistence type="predicted"/>
<dbReference type="Proteomes" id="UP001153954">
    <property type="component" value="Unassembled WGS sequence"/>
</dbReference>
<evidence type="ECO:0000256" key="1">
    <source>
        <dbReference type="ARBA" id="ARBA00004123"/>
    </source>
</evidence>
<feature type="compositionally biased region" description="Acidic residues" evidence="6">
    <location>
        <begin position="116"/>
        <end position="126"/>
    </location>
</feature>
<comment type="caution">
    <text evidence="8">The sequence shown here is derived from an EMBL/GenBank/DDBJ whole genome shotgun (WGS) entry which is preliminary data.</text>
</comment>
<dbReference type="InterPro" id="IPR012337">
    <property type="entry name" value="RNaseH-like_sf"/>
</dbReference>
<sequence>MVKISQSILNVYKKSYGEHEKSISHLTKKSVICQTKVRYLGHVFNSDMAFVASGSSSGGEDFISEEEEGEMILTENFLRLPLEPKVGDYVIILLETEKKNKLFYIAMIIKEPDEDDCDSFLDSEPDSEPKTKKSALDRQRRLPFPISSPMPSTSSPGLSHHEVEAENVADSDLSETNPKNYDKFLGDNKRIPCMAHLINLIVDAALTKDASVLEIANQVKSIVTYFKQSVNAMDELRAEQQSQKKEGEVLTLIQLVSTRWNSCLDMLEKFNKLSAIVAKILSGRRNAPDMLTSSQLNVIRELITLLKPFKQATEDISGDHYVSASLAIPITNLLAQGLEHEKPSTILDPRFKKIHFSSALAVSKVITELSDEIRAEHRRRGQLSPNLNTDTMPETQNSSTSESLWSRHEKLLAAAASNNAANLVYRSNRMPDELKQFLDAPNLCRKENPIKFWIDTRHYNPVLSNLALKYLTPTASFVPSERVASAVNLAVPNNRSRQTAEHVKSRVFLLSLSDKYWFA</sequence>
<evidence type="ECO:0000259" key="7">
    <source>
        <dbReference type="Pfam" id="PF05699"/>
    </source>
</evidence>
<feature type="region of interest" description="Disordered" evidence="6">
    <location>
        <begin position="377"/>
        <end position="401"/>
    </location>
</feature>
<feature type="region of interest" description="Disordered" evidence="6">
    <location>
        <begin position="116"/>
        <end position="172"/>
    </location>
</feature>
<evidence type="ECO:0000256" key="5">
    <source>
        <dbReference type="ARBA" id="ARBA00023242"/>
    </source>
</evidence>
<dbReference type="Pfam" id="PF05699">
    <property type="entry name" value="Dimer_Tnp_hAT"/>
    <property type="match status" value="1"/>
</dbReference>
<dbReference type="EMBL" id="CAKOGL010000007">
    <property type="protein sequence ID" value="CAH2088684.1"/>
    <property type="molecule type" value="Genomic_DNA"/>
</dbReference>
<keyword evidence="5" id="KW-0539">Nucleus</keyword>
<dbReference type="GO" id="GO:0046983">
    <property type="term" value="F:protein dimerization activity"/>
    <property type="evidence" value="ECO:0007669"/>
    <property type="project" value="InterPro"/>
</dbReference>
<dbReference type="SUPFAM" id="SSF53098">
    <property type="entry name" value="Ribonuclease H-like"/>
    <property type="match status" value="1"/>
</dbReference>
<gene>
    <name evidence="8" type="ORF">EEDITHA_LOCUS4823</name>
</gene>
<evidence type="ECO:0000256" key="2">
    <source>
        <dbReference type="ARBA" id="ARBA00022723"/>
    </source>
</evidence>
<evidence type="ECO:0000313" key="9">
    <source>
        <dbReference type="Proteomes" id="UP001153954"/>
    </source>
</evidence>
<keyword evidence="3" id="KW-0863">Zinc-finger</keyword>
<evidence type="ECO:0000313" key="8">
    <source>
        <dbReference type="EMBL" id="CAH2088684.1"/>
    </source>
</evidence>
<dbReference type="PANTHER" id="PTHR46481">
    <property type="entry name" value="ZINC FINGER BED DOMAIN-CONTAINING PROTEIN 4"/>
    <property type="match status" value="1"/>
</dbReference>
<accession>A0AAU9TM52</accession>
<feature type="domain" description="HAT C-terminal dimerisation" evidence="7">
    <location>
        <begin position="433"/>
        <end position="508"/>
    </location>
</feature>
<keyword evidence="9" id="KW-1185">Reference proteome</keyword>